<reference evidence="3" key="2">
    <citation type="submission" date="2021-03" db="UniProtKB">
        <authorList>
            <consortium name="EnsemblPlants"/>
        </authorList>
    </citation>
    <scope>IDENTIFICATION</scope>
</reference>
<dbReference type="AlphaFoldDB" id="A0A803QDP2"/>
<organism evidence="3 4">
    <name type="scientific">Cannabis sativa</name>
    <name type="common">Hemp</name>
    <name type="synonym">Marijuana</name>
    <dbReference type="NCBI Taxonomy" id="3483"/>
    <lineage>
        <taxon>Eukaryota</taxon>
        <taxon>Viridiplantae</taxon>
        <taxon>Streptophyta</taxon>
        <taxon>Embryophyta</taxon>
        <taxon>Tracheophyta</taxon>
        <taxon>Spermatophyta</taxon>
        <taxon>Magnoliopsida</taxon>
        <taxon>eudicotyledons</taxon>
        <taxon>Gunneridae</taxon>
        <taxon>Pentapetalae</taxon>
        <taxon>rosids</taxon>
        <taxon>fabids</taxon>
        <taxon>Rosales</taxon>
        <taxon>Cannabaceae</taxon>
        <taxon>Cannabis</taxon>
    </lineage>
</organism>
<dbReference type="GO" id="GO:0003676">
    <property type="term" value="F:nucleic acid binding"/>
    <property type="evidence" value="ECO:0007669"/>
    <property type="project" value="InterPro"/>
</dbReference>
<protein>
    <submittedName>
        <fullName evidence="3">Uncharacterized protein</fullName>
    </submittedName>
</protein>
<dbReference type="PANTHER" id="PTHR47074:SF48">
    <property type="entry name" value="POLYNUCLEOTIDYL TRANSFERASE, RIBONUCLEASE H-LIKE SUPERFAMILY PROTEIN"/>
    <property type="match status" value="1"/>
</dbReference>
<dbReference type="Pfam" id="PF13456">
    <property type="entry name" value="RVT_3"/>
    <property type="match status" value="1"/>
</dbReference>
<dbReference type="InterPro" id="IPR026960">
    <property type="entry name" value="RVT-Znf"/>
</dbReference>
<dbReference type="Proteomes" id="UP000596661">
    <property type="component" value="Chromosome 9"/>
</dbReference>
<reference evidence="3" key="1">
    <citation type="submission" date="2018-11" db="EMBL/GenBank/DDBJ databases">
        <authorList>
            <person name="Grassa J C."/>
        </authorList>
    </citation>
    <scope>NUCLEOTIDE SEQUENCE [LARGE SCALE GENOMIC DNA]</scope>
</reference>
<keyword evidence="4" id="KW-1185">Reference proteome</keyword>
<dbReference type="InterPro" id="IPR012337">
    <property type="entry name" value="RNaseH-like_sf"/>
</dbReference>
<dbReference type="Gramene" id="evm.model.09.120">
    <property type="protein sequence ID" value="cds.evm.model.09.120"/>
    <property type="gene ID" value="evm.TU.09.120"/>
</dbReference>
<name>A0A803QDP2_CANSA</name>
<evidence type="ECO:0000313" key="3">
    <source>
        <dbReference type="EnsemblPlants" id="cds.evm.model.09.120"/>
    </source>
</evidence>
<dbReference type="EnsemblPlants" id="evm.model.09.120">
    <property type="protein sequence ID" value="cds.evm.model.09.120"/>
    <property type="gene ID" value="evm.TU.09.120"/>
</dbReference>
<dbReference type="Gene3D" id="3.30.420.10">
    <property type="entry name" value="Ribonuclease H-like superfamily/Ribonuclease H"/>
    <property type="match status" value="1"/>
</dbReference>
<evidence type="ECO:0000313" key="4">
    <source>
        <dbReference type="Proteomes" id="UP000596661"/>
    </source>
</evidence>
<accession>A0A803QDP2</accession>
<dbReference type="PANTHER" id="PTHR47074">
    <property type="entry name" value="BNAC02G40300D PROTEIN"/>
    <property type="match status" value="1"/>
</dbReference>
<dbReference type="InterPro" id="IPR002156">
    <property type="entry name" value="RNaseH_domain"/>
</dbReference>
<dbReference type="CDD" id="cd06222">
    <property type="entry name" value="RNase_H_like"/>
    <property type="match status" value="1"/>
</dbReference>
<proteinExistence type="predicted"/>
<feature type="domain" description="RNase H type-1" evidence="1">
    <location>
        <begin position="256"/>
        <end position="376"/>
    </location>
</feature>
<evidence type="ECO:0000259" key="1">
    <source>
        <dbReference type="Pfam" id="PF13456"/>
    </source>
</evidence>
<dbReference type="SUPFAM" id="SSF53098">
    <property type="entry name" value="Ribonuclease H-like"/>
    <property type="match status" value="1"/>
</dbReference>
<dbReference type="InterPro" id="IPR052929">
    <property type="entry name" value="RNase_H-like_EbsB-rel"/>
</dbReference>
<sequence>MVKLEEKSRDNSIMGMNIKKLRQYFFESDVQDILNVPITGFSGKDELIWSRDGSGLFTVKSAYHLALSHQDIPSTSSVTNSRKFWNKVWHSKAPPKIKHFIWRVVSHTLPVASSLFSRHIIGSPLCSFCKSNSETVHHALLGCSRLKKVWKSSRFVDLYLKFKHLDITDFLLSSFEVLDKEYVGILFCFLWALWNNRNNYLHHKHAIPVNDTFDWSMNYFFQYVDAQQKLQQNRVLAQNLNRESTSASGSYLQVFTDAAIDVRGQKHSYGIVVADESGAVKAGVAKPCIGNIPAVMAEAKAIYHAIFWVQLLHLPVDTLKTDCKTIVDKLNHCNWNASPLDDVLVGIKNLLSFSPNLRIEHVYRESNQLAHWVAKFGLGLDNEVVWNGSLPFI</sequence>
<dbReference type="InterPro" id="IPR044730">
    <property type="entry name" value="RNase_H-like_dom_plant"/>
</dbReference>
<feature type="domain" description="Reverse transcriptase zinc-binding" evidence="2">
    <location>
        <begin position="57"/>
        <end position="150"/>
    </location>
</feature>
<dbReference type="InterPro" id="IPR036397">
    <property type="entry name" value="RNaseH_sf"/>
</dbReference>
<dbReference type="GO" id="GO:0004523">
    <property type="term" value="F:RNA-DNA hybrid ribonuclease activity"/>
    <property type="evidence" value="ECO:0007669"/>
    <property type="project" value="InterPro"/>
</dbReference>
<dbReference type="EMBL" id="UZAU01000718">
    <property type="status" value="NOT_ANNOTATED_CDS"/>
    <property type="molecule type" value="Genomic_DNA"/>
</dbReference>
<evidence type="ECO:0000259" key="2">
    <source>
        <dbReference type="Pfam" id="PF13966"/>
    </source>
</evidence>
<dbReference type="Pfam" id="PF13966">
    <property type="entry name" value="zf-RVT"/>
    <property type="match status" value="1"/>
</dbReference>